<evidence type="ECO:0000313" key="2">
    <source>
        <dbReference type="EMBL" id="KAJ7721995.1"/>
    </source>
</evidence>
<protein>
    <submittedName>
        <fullName evidence="2">Uncharacterized protein</fullName>
    </submittedName>
</protein>
<evidence type="ECO:0000313" key="3">
    <source>
        <dbReference type="Proteomes" id="UP001215598"/>
    </source>
</evidence>
<dbReference type="EMBL" id="JARKIB010000224">
    <property type="protein sequence ID" value="KAJ7721995.1"/>
    <property type="molecule type" value="Genomic_DNA"/>
</dbReference>
<dbReference type="AlphaFoldDB" id="A0AAD7HJ85"/>
<organism evidence="2 3">
    <name type="scientific">Mycena metata</name>
    <dbReference type="NCBI Taxonomy" id="1033252"/>
    <lineage>
        <taxon>Eukaryota</taxon>
        <taxon>Fungi</taxon>
        <taxon>Dikarya</taxon>
        <taxon>Basidiomycota</taxon>
        <taxon>Agaricomycotina</taxon>
        <taxon>Agaricomycetes</taxon>
        <taxon>Agaricomycetidae</taxon>
        <taxon>Agaricales</taxon>
        <taxon>Marasmiineae</taxon>
        <taxon>Mycenaceae</taxon>
        <taxon>Mycena</taxon>
    </lineage>
</organism>
<evidence type="ECO:0000256" key="1">
    <source>
        <dbReference type="SAM" id="MobiDB-lite"/>
    </source>
</evidence>
<dbReference type="Proteomes" id="UP001215598">
    <property type="component" value="Unassembled WGS sequence"/>
</dbReference>
<reference evidence="2" key="1">
    <citation type="submission" date="2023-03" db="EMBL/GenBank/DDBJ databases">
        <title>Massive genome expansion in bonnet fungi (Mycena s.s.) driven by repeated elements and novel gene families across ecological guilds.</title>
        <authorList>
            <consortium name="Lawrence Berkeley National Laboratory"/>
            <person name="Harder C.B."/>
            <person name="Miyauchi S."/>
            <person name="Viragh M."/>
            <person name="Kuo A."/>
            <person name="Thoen E."/>
            <person name="Andreopoulos B."/>
            <person name="Lu D."/>
            <person name="Skrede I."/>
            <person name="Drula E."/>
            <person name="Henrissat B."/>
            <person name="Morin E."/>
            <person name="Kohler A."/>
            <person name="Barry K."/>
            <person name="LaButti K."/>
            <person name="Morin E."/>
            <person name="Salamov A."/>
            <person name="Lipzen A."/>
            <person name="Mereny Z."/>
            <person name="Hegedus B."/>
            <person name="Baldrian P."/>
            <person name="Stursova M."/>
            <person name="Weitz H."/>
            <person name="Taylor A."/>
            <person name="Grigoriev I.V."/>
            <person name="Nagy L.G."/>
            <person name="Martin F."/>
            <person name="Kauserud H."/>
        </authorList>
    </citation>
    <scope>NUCLEOTIDE SEQUENCE</scope>
    <source>
        <strain evidence="2">CBHHK182m</strain>
    </source>
</reference>
<keyword evidence="3" id="KW-1185">Reference proteome</keyword>
<comment type="caution">
    <text evidence="2">The sequence shown here is derived from an EMBL/GenBank/DDBJ whole genome shotgun (WGS) entry which is preliminary data.</text>
</comment>
<feature type="region of interest" description="Disordered" evidence="1">
    <location>
        <begin position="121"/>
        <end position="140"/>
    </location>
</feature>
<name>A0AAD7HJ85_9AGAR</name>
<proteinExistence type="predicted"/>
<sequence length="163" mass="17621">MPGLGLGLGGLGLQILQARARALGAGPKALSPGLGPGFLLAKDKKQLLPLIYTIHQFRATISRTTGLRHKVRHLTEPKPPKPKCRERFAPSARACKAWRAWHFSSPSPEPAQALCRARLGLTKPGPGSARPEGLGRARDITNPKRMSVEFIGRIAEPLIATFQ</sequence>
<accession>A0AAD7HJ85</accession>
<gene>
    <name evidence="2" type="ORF">B0H16DRAFT_1473568</name>
</gene>